<keyword evidence="3" id="KW-1185">Reference proteome</keyword>
<protein>
    <submittedName>
        <fullName evidence="2">Uncharacterized protein</fullName>
    </submittedName>
</protein>
<reference evidence="3" key="1">
    <citation type="journal article" date="2019" name="Int. J. Syst. Evol. Microbiol.">
        <title>The Global Catalogue of Microorganisms (GCM) 10K type strain sequencing project: providing services to taxonomists for standard genome sequencing and annotation.</title>
        <authorList>
            <consortium name="The Broad Institute Genomics Platform"/>
            <consortium name="The Broad Institute Genome Sequencing Center for Infectious Disease"/>
            <person name="Wu L."/>
            <person name="Ma J."/>
        </authorList>
    </citation>
    <scope>NUCLEOTIDE SEQUENCE [LARGE SCALE GENOMIC DNA]</scope>
    <source>
        <strain evidence="3">CCM 8391</strain>
    </source>
</reference>
<comment type="caution">
    <text evidence="2">The sequence shown here is derived from an EMBL/GenBank/DDBJ whole genome shotgun (WGS) entry which is preliminary data.</text>
</comment>
<dbReference type="Proteomes" id="UP001596302">
    <property type="component" value="Unassembled WGS sequence"/>
</dbReference>
<organism evidence="2 3">
    <name type="scientific">Pseudonocardia hispaniensis</name>
    <dbReference type="NCBI Taxonomy" id="904933"/>
    <lineage>
        <taxon>Bacteria</taxon>
        <taxon>Bacillati</taxon>
        <taxon>Actinomycetota</taxon>
        <taxon>Actinomycetes</taxon>
        <taxon>Pseudonocardiales</taxon>
        <taxon>Pseudonocardiaceae</taxon>
        <taxon>Pseudonocardia</taxon>
    </lineage>
</organism>
<name>A0ABW1J3K2_9PSEU</name>
<dbReference type="RefSeq" id="WP_379585008.1">
    <property type="nucleotide sequence ID" value="NZ_JBHSQW010000025.1"/>
</dbReference>
<evidence type="ECO:0000256" key="1">
    <source>
        <dbReference type="SAM" id="MobiDB-lite"/>
    </source>
</evidence>
<evidence type="ECO:0000313" key="3">
    <source>
        <dbReference type="Proteomes" id="UP001596302"/>
    </source>
</evidence>
<dbReference type="EMBL" id="JBHSQW010000025">
    <property type="protein sequence ID" value="MFC5994995.1"/>
    <property type="molecule type" value="Genomic_DNA"/>
</dbReference>
<feature type="compositionally biased region" description="Basic and acidic residues" evidence="1">
    <location>
        <begin position="29"/>
        <end position="46"/>
    </location>
</feature>
<feature type="region of interest" description="Disordered" evidence="1">
    <location>
        <begin position="1"/>
        <end position="67"/>
    </location>
</feature>
<sequence length="67" mass="7125">MDHEPIEESAEDYGYDLAHEAAPAPPDAAEEHPPNHRAAAAEHEVDPGSDYSYDEAHDFRGGAAPAG</sequence>
<evidence type="ECO:0000313" key="2">
    <source>
        <dbReference type="EMBL" id="MFC5994995.1"/>
    </source>
</evidence>
<accession>A0ABW1J3K2</accession>
<proteinExistence type="predicted"/>
<gene>
    <name evidence="2" type="ORF">ACFQE5_12315</name>
</gene>